<dbReference type="PANTHER" id="PTHR22793:SF12">
    <property type="entry name" value="MYOCARDIN-RELATED TRANSCRIPTION FACTOR, ISOFORM H"/>
    <property type="match status" value="1"/>
</dbReference>
<evidence type="ECO:0000256" key="5">
    <source>
        <dbReference type="SAM" id="MobiDB-lite"/>
    </source>
</evidence>
<evidence type="ECO:0000313" key="7">
    <source>
        <dbReference type="Proteomes" id="UP001270362"/>
    </source>
</evidence>
<dbReference type="Proteomes" id="UP001270362">
    <property type="component" value="Unassembled WGS sequence"/>
</dbReference>
<dbReference type="GO" id="GO:0005634">
    <property type="term" value="C:nucleus"/>
    <property type="evidence" value="ECO:0007669"/>
    <property type="project" value="UniProtKB-SubCell"/>
</dbReference>
<dbReference type="AlphaFoldDB" id="A0AAE1CDS9"/>
<feature type="compositionally biased region" description="Polar residues" evidence="5">
    <location>
        <begin position="1"/>
        <end position="13"/>
    </location>
</feature>
<evidence type="ECO:0008006" key="8">
    <source>
        <dbReference type="Google" id="ProtNLM"/>
    </source>
</evidence>
<name>A0AAE1CDS9_9PEZI</name>
<feature type="repeat" description="RPEL" evidence="4">
    <location>
        <begin position="75"/>
        <end position="100"/>
    </location>
</feature>
<evidence type="ECO:0000313" key="6">
    <source>
        <dbReference type="EMBL" id="KAK3689912.1"/>
    </source>
</evidence>
<gene>
    <name evidence="6" type="ORF">B0T22DRAFT_481097</name>
</gene>
<evidence type="ECO:0000256" key="3">
    <source>
        <dbReference type="ARBA" id="ARBA00023242"/>
    </source>
</evidence>
<proteinExistence type="predicted"/>
<keyword evidence="7" id="KW-1185">Reference proteome</keyword>
<dbReference type="Gene3D" id="6.10.140.2040">
    <property type="match status" value="1"/>
</dbReference>
<feature type="compositionally biased region" description="Basic and acidic residues" evidence="5">
    <location>
        <begin position="25"/>
        <end position="48"/>
    </location>
</feature>
<dbReference type="PANTHER" id="PTHR22793">
    <property type="entry name" value="MYOCARDIN-RELATED TRANSCRIPTION FACTOR-RELATED"/>
    <property type="match status" value="1"/>
</dbReference>
<feature type="region of interest" description="Disordered" evidence="5">
    <location>
        <begin position="1"/>
        <end position="122"/>
    </location>
</feature>
<dbReference type="EMBL" id="JAULSO010000002">
    <property type="protein sequence ID" value="KAK3689912.1"/>
    <property type="molecule type" value="Genomic_DNA"/>
</dbReference>
<protein>
    <recommendedName>
        <fullName evidence="8">RPEL repeat protein</fullName>
    </recommendedName>
</protein>
<evidence type="ECO:0000256" key="1">
    <source>
        <dbReference type="ARBA" id="ARBA00004123"/>
    </source>
</evidence>
<evidence type="ECO:0000256" key="4">
    <source>
        <dbReference type="PROSITE-ProRule" id="PRU00401"/>
    </source>
</evidence>
<evidence type="ECO:0000256" key="2">
    <source>
        <dbReference type="ARBA" id="ARBA00022737"/>
    </source>
</evidence>
<feature type="repeat" description="RPEL" evidence="4">
    <location>
        <begin position="31"/>
        <end position="56"/>
    </location>
</feature>
<keyword evidence="3" id="KW-0539">Nucleus</keyword>
<comment type="caution">
    <text evidence="6">The sequence shown here is derived from an EMBL/GenBank/DDBJ whole genome shotgun (WGS) entry which is preliminary data.</text>
</comment>
<accession>A0AAE1CDS9</accession>
<comment type="subcellular location">
    <subcellularLocation>
        <location evidence="1">Nucleus</location>
    </subcellularLocation>
</comment>
<dbReference type="Pfam" id="PF02755">
    <property type="entry name" value="RPEL"/>
    <property type="match status" value="2"/>
</dbReference>
<dbReference type="PROSITE" id="PS51073">
    <property type="entry name" value="RPEL"/>
    <property type="match status" value="2"/>
</dbReference>
<keyword evidence="2" id="KW-0677">Repeat</keyword>
<dbReference type="GO" id="GO:0045944">
    <property type="term" value="P:positive regulation of transcription by RNA polymerase II"/>
    <property type="evidence" value="ECO:0007669"/>
    <property type="project" value="TreeGrafter"/>
</dbReference>
<dbReference type="SMART" id="SM00707">
    <property type="entry name" value="RPEL"/>
    <property type="match status" value="2"/>
</dbReference>
<reference evidence="6" key="1">
    <citation type="journal article" date="2023" name="Mol. Phylogenet. Evol.">
        <title>Genome-scale phylogeny and comparative genomics of the fungal order Sordariales.</title>
        <authorList>
            <person name="Hensen N."/>
            <person name="Bonometti L."/>
            <person name="Westerberg I."/>
            <person name="Brannstrom I.O."/>
            <person name="Guillou S."/>
            <person name="Cros-Aarteil S."/>
            <person name="Calhoun S."/>
            <person name="Haridas S."/>
            <person name="Kuo A."/>
            <person name="Mondo S."/>
            <person name="Pangilinan J."/>
            <person name="Riley R."/>
            <person name="LaButti K."/>
            <person name="Andreopoulos B."/>
            <person name="Lipzen A."/>
            <person name="Chen C."/>
            <person name="Yan M."/>
            <person name="Daum C."/>
            <person name="Ng V."/>
            <person name="Clum A."/>
            <person name="Steindorff A."/>
            <person name="Ohm R.A."/>
            <person name="Martin F."/>
            <person name="Silar P."/>
            <person name="Natvig D.O."/>
            <person name="Lalanne C."/>
            <person name="Gautier V."/>
            <person name="Ament-Velasquez S.L."/>
            <person name="Kruys A."/>
            <person name="Hutchinson M.I."/>
            <person name="Powell A.J."/>
            <person name="Barry K."/>
            <person name="Miller A.N."/>
            <person name="Grigoriev I.V."/>
            <person name="Debuchy R."/>
            <person name="Gladieux P."/>
            <person name="Hiltunen Thoren M."/>
            <person name="Johannesson H."/>
        </authorList>
    </citation>
    <scope>NUCLEOTIDE SEQUENCE</scope>
    <source>
        <strain evidence="6">CBS 314.62</strain>
    </source>
</reference>
<organism evidence="6 7">
    <name type="scientific">Podospora appendiculata</name>
    <dbReference type="NCBI Taxonomy" id="314037"/>
    <lineage>
        <taxon>Eukaryota</taxon>
        <taxon>Fungi</taxon>
        <taxon>Dikarya</taxon>
        <taxon>Ascomycota</taxon>
        <taxon>Pezizomycotina</taxon>
        <taxon>Sordariomycetes</taxon>
        <taxon>Sordariomycetidae</taxon>
        <taxon>Sordariales</taxon>
        <taxon>Podosporaceae</taxon>
        <taxon>Podospora</taxon>
    </lineage>
</organism>
<reference evidence="6" key="2">
    <citation type="submission" date="2023-06" db="EMBL/GenBank/DDBJ databases">
        <authorList>
            <consortium name="Lawrence Berkeley National Laboratory"/>
            <person name="Haridas S."/>
            <person name="Hensen N."/>
            <person name="Bonometti L."/>
            <person name="Westerberg I."/>
            <person name="Brannstrom I.O."/>
            <person name="Guillou S."/>
            <person name="Cros-Aarteil S."/>
            <person name="Calhoun S."/>
            <person name="Kuo A."/>
            <person name="Mondo S."/>
            <person name="Pangilinan J."/>
            <person name="Riley R."/>
            <person name="Labutti K."/>
            <person name="Andreopoulos B."/>
            <person name="Lipzen A."/>
            <person name="Chen C."/>
            <person name="Yanf M."/>
            <person name="Daum C."/>
            <person name="Ng V."/>
            <person name="Clum A."/>
            <person name="Steindorff A."/>
            <person name="Ohm R."/>
            <person name="Martin F."/>
            <person name="Silar P."/>
            <person name="Natvig D."/>
            <person name="Lalanne C."/>
            <person name="Gautier V."/>
            <person name="Ament-Velasquez S.L."/>
            <person name="Kruys A."/>
            <person name="Hutchinson M.I."/>
            <person name="Powell A.J."/>
            <person name="Barry K."/>
            <person name="Miller A.N."/>
            <person name="Grigoriev I.V."/>
            <person name="Debuchy R."/>
            <person name="Gladieux P."/>
            <person name="Thoren M.H."/>
            <person name="Johannesson H."/>
        </authorList>
    </citation>
    <scope>NUCLEOTIDE SEQUENCE</scope>
    <source>
        <strain evidence="6">CBS 314.62</strain>
    </source>
</reference>
<sequence length="122" mass="13656">MANKDTSVSQTEASIDDTPISPSRPDPRRKNSLEQHLMHRPDRHELVEKNILPATSAAPGIQAQQKELEKHMRADSLNEKIAHRPSPETLIKGGVLHDDPRSPEEKYAEAMEDEYAKREGGA</sequence>
<dbReference type="GO" id="GO:0003713">
    <property type="term" value="F:transcription coactivator activity"/>
    <property type="evidence" value="ECO:0007669"/>
    <property type="project" value="TreeGrafter"/>
</dbReference>
<dbReference type="InterPro" id="IPR043451">
    <property type="entry name" value="Myocardin-like"/>
</dbReference>
<dbReference type="InterPro" id="IPR004018">
    <property type="entry name" value="RPEL_repeat"/>
</dbReference>
<feature type="compositionally biased region" description="Basic and acidic residues" evidence="5">
    <location>
        <begin position="95"/>
        <end position="122"/>
    </location>
</feature>
<feature type="compositionally biased region" description="Basic and acidic residues" evidence="5">
    <location>
        <begin position="66"/>
        <end position="86"/>
    </location>
</feature>